<comment type="caution">
    <text evidence="2">The sequence shown here is derived from an EMBL/GenBank/DDBJ whole genome shotgun (WGS) entry which is preliminary data.</text>
</comment>
<accession>X1M2J6</accession>
<gene>
    <name evidence="2" type="ORF">S06H3_07812</name>
</gene>
<sequence length="86" mass="10232">MRFNNWLRRFGFKIHGFEIIEENGRLKPEFQKGFHTSGHVSREDIRWAIETIDPDIIIPVHTENPSWFAENFDNSVLLKEGETYNI</sequence>
<proteinExistence type="predicted"/>
<name>X1M2J6_9ZZZZ</name>
<dbReference type="Pfam" id="PF07521">
    <property type="entry name" value="RMMBL"/>
    <property type="match status" value="1"/>
</dbReference>
<dbReference type="InterPro" id="IPR011108">
    <property type="entry name" value="RMMBL"/>
</dbReference>
<dbReference type="AlphaFoldDB" id="X1M2J6"/>
<reference evidence="2" key="1">
    <citation type="journal article" date="2014" name="Front. Microbiol.">
        <title>High frequency of phylogenetically diverse reductive dehalogenase-homologous genes in deep subseafloor sedimentary metagenomes.</title>
        <authorList>
            <person name="Kawai M."/>
            <person name="Futagami T."/>
            <person name="Toyoda A."/>
            <person name="Takaki Y."/>
            <person name="Nishi S."/>
            <person name="Hori S."/>
            <person name="Arai W."/>
            <person name="Tsubouchi T."/>
            <person name="Morono Y."/>
            <person name="Uchiyama I."/>
            <person name="Ito T."/>
            <person name="Fujiyama A."/>
            <person name="Inagaki F."/>
            <person name="Takami H."/>
        </authorList>
    </citation>
    <scope>NUCLEOTIDE SEQUENCE</scope>
    <source>
        <strain evidence="2">Expedition CK06-06</strain>
    </source>
</reference>
<evidence type="ECO:0000313" key="2">
    <source>
        <dbReference type="EMBL" id="GAI00604.1"/>
    </source>
</evidence>
<organism evidence="2">
    <name type="scientific">marine sediment metagenome</name>
    <dbReference type="NCBI Taxonomy" id="412755"/>
    <lineage>
        <taxon>unclassified sequences</taxon>
        <taxon>metagenomes</taxon>
        <taxon>ecological metagenomes</taxon>
    </lineage>
</organism>
<dbReference type="InterPro" id="IPR036866">
    <property type="entry name" value="RibonucZ/Hydroxyglut_hydro"/>
</dbReference>
<dbReference type="EMBL" id="BARV01003216">
    <property type="protein sequence ID" value="GAI00604.1"/>
    <property type="molecule type" value="Genomic_DNA"/>
</dbReference>
<feature type="domain" description="Zn-dependent metallo-hydrolase RNA specificity" evidence="1">
    <location>
        <begin position="34"/>
        <end position="65"/>
    </location>
</feature>
<dbReference type="Gene3D" id="3.60.15.10">
    <property type="entry name" value="Ribonuclease Z/Hydroxyacylglutathione hydrolase-like"/>
    <property type="match status" value="1"/>
</dbReference>
<evidence type="ECO:0000259" key="1">
    <source>
        <dbReference type="Pfam" id="PF07521"/>
    </source>
</evidence>
<protein>
    <recommendedName>
        <fullName evidence="1">Zn-dependent metallo-hydrolase RNA specificity domain-containing protein</fullName>
    </recommendedName>
</protein>